<evidence type="ECO:0000313" key="2">
    <source>
        <dbReference type="EMBL" id="AZN71319.1"/>
    </source>
</evidence>
<dbReference type="Pfam" id="PF13302">
    <property type="entry name" value="Acetyltransf_3"/>
    <property type="match status" value="1"/>
</dbReference>
<accession>A0A3Q8XN61</accession>
<keyword evidence="2" id="KW-0808">Transferase</keyword>
<dbReference type="PANTHER" id="PTHR43792">
    <property type="entry name" value="GNAT FAMILY, PUTATIVE (AFU_ORTHOLOGUE AFUA_3G00765)-RELATED-RELATED"/>
    <property type="match status" value="1"/>
</dbReference>
<dbReference type="EMBL" id="CP032509">
    <property type="protein sequence ID" value="AZN71319.1"/>
    <property type="molecule type" value="Genomic_DNA"/>
</dbReference>
<dbReference type="PROSITE" id="PS51186">
    <property type="entry name" value="GNAT"/>
    <property type="match status" value="1"/>
</dbReference>
<dbReference type="GO" id="GO:0016747">
    <property type="term" value="F:acyltransferase activity, transferring groups other than amino-acyl groups"/>
    <property type="evidence" value="ECO:0007669"/>
    <property type="project" value="InterPro"/>
</dbReference>
<dbReference type="OrthoDB" id="6293260at2"/>
<dbReference type="Proteomes" id="UP000268192">
    <property type="component" value="Chromosome"/>
</dbReference>
<evidence type="ECO:0000259" key="1">
    <source>
        <dbReference type="PROSITE" id="PS51186"/>
    </source>
</evidence>
<sequence length="191" mass="22028">MTPIETDRLILRNWVDSDRALFHEINSDEAVMRFFEFRRNRAEADAKMDEIRAEIDELGYGFGAVTVKATGEPIGFAGIRPCSSLPHYAEQCVEIGWRLVERSWRKGYASEAAQAWLRYGFETLRLGEIMSYAVHDNHASTGVMRKIGMQALPEYTFDYPGIPDELAHLRRCVVYRITRDEWAERWTNSGS</sequence>
<dbReference type="KEGG" id="abaw:D5400_08600"/>
<dbReference type="SUPFAM" id="SSF55729">
    <property type="entry name" value="Acyl-CoA N-acyltransferases (Nat)"/>
    <property type="match status" value="1"/>
</dbReference>
<dbReference type="InterPro" id="IPR000182">
    <property type="entry name" value="GNAT_dom"/>
</dbReference>
<evidence type="ECO:0000313" key="3">
    <source>
        <dbReference type="Proteomes" id="UP000268192"/>
    </source>
</evidence>
<reference evidence="2 3" key="1">
    <citation type="submission" date="2018-09" db="EMBL/GenBank/DDBJ databases">
        <title>Marinorhizobium profundi gen. nov., sp. nov., isolated from a deep-sea sediment sample from the New Britain Trench and proposal of Marinorhizobiaceae fam. nov. in the order Rhizobiales of the class Alphaproteobacteria.</title>
        <authorList>
            <person name="Cao J."/>
        </authorList>
    </citation>
    <scope>NUCLEOTIDE SEQUENCE [LARGE SCALE GENOMIC DNA]</scope>
    <source>
        <strain evidence="2 3">WS11</strain>
    </source>
</reference>
<dbReference type="PANTHER" id="PTHR43792:SF1">
    <property type="entry name" value="N-ACETYLTRANSFERASE DOMAIN-CONTAINING PROTEIN"/>
    <property type="match status" value="1"/>
</dbReference>
<feature type="domain" description="N-acetyltransferase" evidence="1">
    <location>
        <begin position="9"/>
        <end position="165"/>
    </location>
</feature>
<protein>
    <submittedName>
        <fullName evidence="2">N-acetyltransferase</fullName>
    </submittedName>
</protein>
<dbReference type="RefSeq" id="WP_126009534.1">
    <property type="nucleotide sequence ID" value="NZ_CP032509.1"/>
</dbReference>
<dbReference type="InterPro" id="IPR051531">
    <property type="entry name" value="N-acetyltransferase"/>
</dbReference>
<gene>
    <name evidence="2" type="ORF">D5400_08600</name>
</gene>
<dbReference type="InterPro" id="IPR016181">
    <property type="entry name" value="Acyl_CoA_acyltransferase"/>
</dbReference>
<dbReference type="AlphaFoldDB" id="A0A3Q8XN61"/>
<keyword evidence="3" id="KW-1185">Reference proteome</keyword>
<organism evidence="2 3">
    <name type="scientific">Georhizobium profundi</name>
    <dbReference type="NCBI Taxonomy" id="2341112"/>
    <lineage>
        <taxon>Bacteria</taxon>
        <taxon>Pseudomonadati</taxon>
        <taxon>Pseudomonadota</taxon>
        <taxon>Alphaproteobacteria</taxon>
        <taxon>Hyphomicrobiales</taxon>
        <taxon>Rhizobiaceae</taxon>
        <taxon>Georhizobium</taxon>
    </lineage>
</organism>
<dbReference type="Gene3D" id="3.40.630.30">
    <property type="match status" value="1"/>
</dbReference>
<name>A0A3Q8XN61_9HYPH</name>
<proteinExistence type="predicted"/>